<organism evidence="3 4">
    <name type="scientific">Lachancea nothofagi CBS 11611</name>
    <dbReference type="NCBI Taxonomy" id="1266666"/>
    <lineage>
        <taxon>Eukaryota</taxon>
        <taxon>Fungi</taxon>
        <taxon>Dikarya</taxon>
        <taxon>Ascomycota</taxon>
        <taxon>Saccharomycotina</taxon>
        <taxon>Saccharomycetes</taxon>
        <taxon>Saccharomycetales</taxon>
        <taxon>Saccharomycetaceae</taxon>
        <taxon>Lachancea</taxon>
    </lineage>
</organism>
<dbReference type="SUPFAM" id="SSF56019">
    <property type="entry name" value="The spindle assembly checkpoint protein mad2"/>
    <property type="match status" value="1"/>
</dbReference>
<dbReference type="InterPro" id="IPR045091">
    <property type="entry name" value="Mad2-like"/>
</dbReference>
<gene>
    <name evidence="3" type="ORF">LANO_0H08306G</name>
</gene>
<reference evidence="4" key="1">
    <citation type="submission" date="2016-03" db="EMBL/GenBank/DDBJ databases">
        <authorList>
            <person name="Devillers Hugo."/>
        </authorList>
    </citation>
    <scope>NUCLEOTIDE SEQUENCE [LARGE SCALE GENOMIC DNA]</scope>
</reference>
<dbReference type="Gene3D" id="3.30.900.10">
    <property type="entry name" value="HORMA domain"/>
    <property type="match status" value="1"/>
</dbReference>
<dbReference type="PROSITE" id="PS50815">
    <property type="entry name" value="HORMA"/>
    <property type="match status" value="1"/>
</dbReference>
<dbReference type="InterPro" id="IPR036570">
    <property type="entry name" value="HORMA_dom_sf"/>
</dbReference>
<dbReference type="PANTHER" id="PTHR11842:SF10">
    <property type="entry name" value="MITOTIC SPINDLE ASSEMBLY CHECKPOINT PROTEIN MAD2B"/>
    <property type="match status" value="1"/>
</dbReference>
<dbReference type="EMBL" id="LT598447">
    <property type="protein sequence ID" value="SCV05475.1"/>
    <property type="molecule type" value="Genomic_DNA"/>
</dbReference>
<dbReference type="Proteomes" id="UP000189911">
    <property type="component" value="Chromosome H"/>
</dbReference>
<evidence type="ECO:0000313" key="3">
    <source>
        <dbReference type="EMBL" id="SCV05475.1"/>
    </source>
</evidence>
<name>A0A1G4KM69_9SACH</name>
<evidence type="ECO:0000256" key="1">
    <source>
        <dbReference type="ARBA" id="ARBA00010348"/>
    </source>
</evidence>
<dbReference type="AlphaFoldDB" id="A0A1G4KM69"/>
<keyword evidence="4" id="KW-1185">Reference proteome</keyword>
<comment type="similarity">
    <text evidence="1">Belongs to the MAD2 family.</text>
</comment>
<feature type="domain" description="HORMA" evidence="2">
    <location>
        <begin position="3"/>
        <end position="198"/>
    </location>
</feature>
<dbReference type="InterPro" id="IPR003511">
    <property type="entry name" value="HORMA_dom"/>
</dbReference>
<proteinExistence type="inferred from homology"/>
<evidence type="ECO:0000313" key="4">
    <source>
        <dbReference type="Proteomes" id="UP000189911"/>
    </source>
</evidence>
<sequence length="245" mass="28345">MYGAAAKWLRVFMKSYINVILYYRNVYPKESFDWMSFQAFNLPRHLPMNRHPELQTYIENLISDVLLKLDSIRHFNLRIVKLDDGTCVERYALDFNEFRHEEVSDLLETQVFDELRSSLNSLIARLENLPQIKPASVSFEIVIDSMGLSLGHKMNRVQNSKERQIQEQDSNWVKCSEEGFSANAQSLSTQPRNPRIKIISLTGCDIGPLVIFQFMEILISPTHTTSSQVYESSDAYHSSQSDPFP</sequence>
<evidence type="ECO:0000259" key="2">
    <source>
        <dbReference type="PROSITE" id="PS50815"/>
    </source>
</evidence>
<dbReference type="Pfam" id="PF02301">
    <property type="entry name" value="HORMA"/>
    <property type="match status" value="1"/>
</dbReference>
<dbReference type="PANTHER" id="PTHR11842">
    <property type="entry name" value="MITOTIC SPINDLE ASSEMBLY CHECKPOINT PROTEIN MAD2"/>
    <property type="match status" value="1"/>
</dbReference>
<dbReference type="GO" id="GO:0016035">
    <property type="term" value="C:zeta DNA polymerase complex"/>
    <property type="evidence" value="ECO:0007669"/>
    <property type="project" value="TreeGrafter"/>
</dbReference>
<protein>
    <submittedName>
        <fullName evidence="3">LANO_0H08306g1_1</fullName>
    </submittedName>
</protein>
<dbReference type="OrthoDB" id="21254at2759"/>
<accession>A0A1G4KM69</accession>